<dbReference type="SUPFAM" id="SSF51430">
    <property type="entry name" value="NAD(P)-linked oxidoreductase"/>
    <property type="match status" value="1"/>
</dbReference>
<dbReference type="InterPro" id="IPR023210">
    <property type="entry name" value="NADP_OxRdtase_dom"/>
</dbReference>
<dbReference type="InterPro" id="IPR036812">
    <property type="entry name" value="NAD(P)_OxRdtase_dom_sf"/>
</dbReference>
<dbReference type="GO" id="GO:0047834">
    <property type="term" value="F:D-threo-aldose 1-dehydrogenase activity"/>
    <property type="evidence" value="ECO:0007669"/>
    <property type="project" value="UniProtKB-EC"/>
</dbReference>
<reference evidence="2 3" key="1">
    <citation type="submission" date="2023-07" db="EMBL/GenBank/DDBJ databases">
        <title>Genomic Encyclopedia of Type Strains, Phase IV (KMG-IV): sequencing the most valuable type-strain genomes for metagenomic binning, comparative biology and taxonomic classification.</title>
        <authorList>
            <person name="Goeker M."/>
        </authorList>
    </citation>
    <scope>NUCLEOTIDE SEQUENCE [LARGE SCALE GENOMIC DNA]</scope>
    <source>
        <strain evidence="2 3">DSM 5896</strain>
    </source>
</reference>
<evidence type="ECO:0000313" key="2">
    <source>
        <dbReference type="EMBL" id="MDQ0393428.1"/>
    </source>
</evidence>
<proteinExistence type="predicted"/>
<dbReference type="Pfam" id="PF00248">
    <property type="entry name" value="Aldo_ket_red"/>
    <property type="match status" value="1"/>
</dbReference>
<feature type="domain" description="NADP-dependent oxidoreductase" evidence="1">
    <location>
        <begin position="17"/>
        <end position="309"/>
    </location>
</feature>
<dbReference type="PANTHER" id="PTHR42686">
    <property type="entry name" value="GH17980P-RELATED"/>
    <property type="match status" value="1"/>
</dbReference>
<dbReference type="RefSeq" id="WP_307428749.1">
    <property type="nucleotide sequence ID" value="NZ_JAUSVK010000001.1"/>
</dbReference>
<evidence type="ECO:0000259" key="1">
    <source>
        <dbReference type="Pfam" id="PF00248"/>
    </source>
</evidence>
<dbReference type="InterPro" id="IPR020471">
    <property type="entry name" value="AKR"/>
</dbReference>
<dbReference type="Gene3D" id="3.20.20.100">
    <property type="entry name" value="NADP-dependent oxidoreductase domain"/>
    <property type="match status" value="1"/>
</dbReference>
<gene>
    <name evidence="2" type="ORF">J3R73_003220</name>
</gene>
<organism evidence="2 3">
    <name type="scientific">Labrys monachus</name>
    <dbReference type="NCBI Taxonomy" id="217067"/>
    <lineage>
        <taxon>Bacteria</taxon>
        <taxon>Pseudomonadati</taxon>
        <taxon>Pseudomonadota</taxon>
        <taxon>Alphaproteobacteria</taxon>
        <taxon>Hyphomicrobiales</taxon>
        <taxon>Xanthobacteraceae</taxon>
        <taxon>Labrys</taxon>
    </lineage>
</organism>
<protein>
    <submittedName>
        <fullName evidence="2">D-threo-aldose 1-dehydrogenase</fullName>
        <ecNumber evidence="2">1.1.1.122</ecNumber>
    </submittedName>
</protein>
<dbReference type="Proteomes" id="UP001237448">
    <property type="component" value="Unassembled WGS sequence"/>
</dbReference>
<dbReference type="CDD" id="cd19152">
    <property type="entry name" value="AKR_AKR15A"/>
    <property type="match status" value="1"/>
</dbReference>
<dbReference type="EC" id="1.1.1.122" evidence="2"/>
<dbReference type="PANTHER" id="PTHR42686:SF1">
    <property type="entry name" value="GH17980P-RELATED"/>
    <property type="match status" value="1"/>
</dbReference>
<sequence length="331" mass="35498">MTFAKRVIGNGCAVPALGFGTAPLGGLYAPVSPEDAAATLELAWARGVRFFDTAPQYGNGLSERHLGAFLAAKPREDFVLATKVGRLLRVPAGAQGEDAYYKGTPPERPVFDFSYDGVMRSVEESLARLKLARVDILHIHDPDDHYEAAISGAYKALDALRSQGVIKAVGAGMNQWQMLARFAQDGVFDCFLLAGRYTLLDQSALAEFLPLCQARNIAVFAAGVYNSGILADPRAGAKFNYDDAPTPLVEKALRIEAVCRRHGVPLRAAAMQFPSAHPAVVSTLTGARNPAELGDNLDMAETSIPSALWSDLVEEGLIPAEAPLPQTRFQS</sequence>
<keyword evidence="2" id="KW-0560">Oxidoreductase</keyword>
<name>A0ABU0FFP8_9HYPH</name>
<keyword evidence="3" id="KW-1185">Reference proteome</keyword>
<comment type="caution">
    <text evidence="2">The sequence shown here is derived from an EMBL/GenBank/DDBJ whole genome shotgun (WGS) entry which is preliminary data.</text>
</comment>
<accession>A0ABU0FFP8</accession>
<dbReference type="EMBL" id="JAUSVK010000001">
    <property type="protein sequence ID" value="MDQ0393428.1"/>
    <property type="molecule type" value="Genomic_DNA"/>
</dbReference>
<evidence type="ECO:0000313" key="3">
    <source>
        <dbReference type="Proteomes" id="UP001237448"/>
    </source>
</evidence>